<dbReference type="InterPro" id="IPR036047">
    <property type="entry name" value="F-box-like_dom_sf"/>
</dbReference>
<name>A0AAP0F561_9MAGN</name>
<dbReference type="PANTHER" id="PTHR44259:SF114">
    <property type="entry name" value="OS06G0707300 PROTEIN"/>
    <property type="match status" value="1"/>
</dbReference>
<dbReference type="EMBL" id="JBBNAE010000008">
    <property type="protein sequence ID" value="KAK9102647.1"/>
    <property type="molecule type" value="Genomic_DNA"/>
</dbReference>
<keyword evidence="3" id="KW-1185">Reference proteome</keyword>
<evidence type="ECO:0000259" key="1">
    <source>
        <dbReference type="SMART" id="SM00256"/>
    </source>
</evidence>
<dbReference type="InterPro" id="IPR050942">
    <property type="entry name" value="F-box_BR-signaling"/>
</dbReference>
<feature type="domain" description="F-box" evidence="1">
    <location>
        <begin position="12"/>
        <end position="53"/>
    </location>
</feature>
<evidence type="ECO:0000313" key="3">
    <source>
        <dbReference type="Proteomes" id="UP001417504"/>
    </source>
</evidence>
<organism evidence="2 3">
    <name type="scientific">Stephania japonica</name>
    <dbReference type="NCBI Taxonomy" id="461633"/>
    <lineage>
        <taxon>Eukaryota</taxon>
        <taxon>Viridiplantae</taxon>
        <taxon>Streptophyta</taxon>
        <taxon>Embryophyta</taxon>
        <taxon>Tracheophyta</taxon>
        <taxon>Spermatophyta</taxon>
        <taxon>Magnoliopsida</taxon>
        <taxon>Ranunculales</taxon>
        <taxon>Menispermaceae</taxon>
        <taxon>Menispermoideae</taxon>
        <taxon>Cissampelideae</taxon>
        <taxon>Stephania</taxon>
    </lineage>
</organism>
<dbReference type="InterPro" id="IPR001810">
    <property type="entry name" value="F-box_dom"/>
</dbReference>
<comment type="caution">
    <text evidence="2">The sequence shown here is derived from an EMBL/GenBank/DDBJ whole genome shotgun (WGS) entry which is preliminary data.</text>
</comment>
<dbReference type="AlphaFoldDB" id="A0AAP0F561"/>
<sequence>MDREHNEYAPELPDEILNLIVRKLMSWVCHAAFRSVCRSWRSFSRQHCSHRLPPRPPWIMFPCSRYPTPPSRRYALYSFDGKRNFFQFKTPNCMYFGSSGTWLIFIDSNVRMIRVWNPLSLIDILLPYIGATGKDVYNKMILSCPGPLIKNAMMFGIIYNDNKLAFMRLGDNDWTKVNFSFIDNMLLLSSGYFTDIIFHGGKLHALHKYGILYVCEEDILVPGGCFTRPHRYACLPVKLINNYWPARKPHPNALMYKSYLVEVDGDLMIALLFELCENEVRKFFCWVFKLDWVEGKWHLVKLNLKGRSLFLGRTDCSMSALTSRPNEIYYKIEDRVDRFHLHWYLMRMRSGDELPSSAVYFKANNCHSDYPNPLWLIPGHT</sequence>
<dbReference type="SMART" id="SM00256">
    <property type="entry name" value="FBOX"/>
    <property type="match status" value="1"/>
</dbReference>
<dbReference type="Pfam" id="PF00646">
    <property type="entry name" value="F-box"/>
    <property type="match status" value="1"/>
</dbReference>
<accession>A0AAP0F561</accession>
<reference evidence="2 3" key="1">
    <citation type="submission" date="2024-01" db="EMBL/GenBank/DDBJ databases">
        <title>Genome assemblies of Stephania.</title>
        <authorList>
            <person name="Yang L."/>
        </authorList>
    </citation>
    <scope>NUCLEOTIDE SEQUENCE [LARGE SCALE GENOMIC DNA]</scope>
    <source>
        <strain evidence="2">QJT</strain>
        <tissue evidence="2">Leaf</tissue>
    </source>
</reference>
<dbReference type="PANTHER" id="PTHR44259">
    <property type="entry name" value="OS07G0183000 PROTEIN-RELATED"/>
    <property type="match status" value="1"/>
</dbReference>
<dbReference type="InterPro" id="IPR005174">
    <property type="entry name" value="KIB1-4_b-propeller"/>
</dbReference>
<dbReference type="Pfam" id="PF03478">
    <property type="entry name" value="Beta-prop_KIB1-4"/>
    <property type="match status" value="1"/>
</dbReference>
<proteinExistence type="predicted"/>
<evidence type="ECO:0000313" key="2">
    <source>
        <dbReference type="EMBL" id="KAK9102647.1"/>
    </source>
</evidence>
<gene>
    <name evidence="2" type="ORF">Sjap_019901</name>
</gene>
<dbReference type="Proteomes" id="UP001417504">
    <property type="component" value="Unassembled WGS sequence"/>
</dbReference>
<protein>
    <recommendedName>
        <fullName evidence="1">F-box domain-containing protein</fullName>
    </recommendedName>
</protein>
<dbReference type="SUPFAM" id="SSF81383">
    <property type="entry name" value="F-box domain"/>
    <property type="match status" value="1"/>
</dbReference>